<dbReference type="Gene3D" id="3.10.450.50">
    <property type="match status" value="1"/>
</dbReference>
<evidence type="ECO:0000313" key="2">
    <source>
        <dbReference type="EMBL" id="SVE40129.1"/>
    </source>
</evidence>
<dbReference type="AlphaFoldDB" id="A0A383D781"/>
<organism evidence="2">
    <name type="scientific">marine metagenome</name>
    <dbReference type="NCBI Taxonomy" id="408172"/>
    <lineage>
        <taxon>unclassified sequences</taxon>
        <taxon>metagenomes</taxon>
        <taxon>ecological metagenomes</taxon>
    </lineage>
</organism>
<gene>
    <name evidence="2" type="ORF">METZ01_LOCUS492983</name>
</gene>
<dbReference type="EMBL" id="UINC01214759">
    <property type="protein sequence ID" value="SVE40129.1"/>
    <property type="molecule type" value="Genomic_DNA"/>
</dbReference>
<feature type="domain" description="Limonene-1,2-epoxide hydrolase" evidence="1">
    <location>
        <begin position="1"/>
        <end position="25"/>
    </location>
</feature>
<feature type="non-terminal residue" evidence="2">
    <location>
        <position position="1"/>
    </location>
</feature>
<name>A0A383D781_9ZZZZ</name>
<proteinExistence type="predicted"/>
<dbReference type="SUPFAM" id="SSF54427">
    <property type="entry name" value="NTF2-like"/>
    <property type="match status" value="1"/>
</dbReference>
<protein>
    <recommendedName>
        <fullName evidence="1">Limonene-1,2-epoxide hydrolase domain-containing protein</fullName>
    </recommendedName>
</protein>
<evidence type="ECO:0000259" key="1">
    <source>
        <dbReference type="Pfam" id="PF07858"/>
    </source>
</evidence>
<dbReference type="InterPro" id="IPR013100">
    <property type="entry name" value="LEH"/>
</dbReference>
<dbReference type="InterPro" id="IPR032710">
    <property type="entry name" value="NTF2-like_dom_sf"/>
</dbReference>
<dbReference type="Pfam" id="PF07858">
    <property type="entry name" value="LEH"/>
    <property type="match status" value="1"/>
</dbReference>
<sequence length="28" mass="3284">VFELVDGKIAFWRDYFDLTTFQKQMAGG</sequence>
<accession>A0A383D781</accession>
<reference evidence="2" key="1">
    <citation type="submission" date="2018-05" db="EMBL/GenBank/DDBJ databases">
        <authorList>
            <person name="Lanie J.A."/>
            <person name="Ng W.-L."/>
            <person name="Kazmierczak K.M."/>
            <person name="Andrzejewski T.M."/>
            <person name="Davidsen T.M."/>
            <person name="Wayne K.J."/>
            <person name="Tettelin H."/>
            <person name="Glass J.I."/>
            <person name="Rusch D."/>
            <person name="Podicherti R."/>
            <person name="Tsui H.-C.T."/>
            <person name="Winkler M.E."/>
        </authorList>
    </citation>
    <scope>NUCLEOTIDE SEQUENCE</scope>
</reference>